<protein>
    <recommendedName>
        <fullName evidence="3">tRNA pseudouridine(55) synthase</fullName>
        <ecNumber evidence="3">5.4.99.25</ecNumber>
    </recommendedName>
</protein>
<dbReference type="InterPro" id="IPR020103">
    <property type="entry name" value="PsdUridine_synth_cat_dom_sf"/>
</dbReference>
<feature type="compositionally biased region" description="Basic and acidic residues" evidence="6">
    <location>
        <begin position="274"/>
        <end position="285"/>
    </location>
</feature>
<dbReference type="PANTHER" id="PTHR13767:SF2">
    <property type="entry name" value="PSEUDOURIDYLATE SYNTHASE TRUB1"/>
    <property type="match status" value="1"/>
</dbReference>
<dbReference type="OrthoDB" id="9995526at2759"/>
<keyword evidence="4" id="KW-0819">tRNA processing</keyword>
<dbReference type="GO" id="GO:0005634">
    <property type="term" value="C:nucleus"/>
    <property type="evidence" value="ECO:0007669"/>
    <property type="project" value="TreeGrafter"/>
</dbReference>
<sequence length="457" mass="50987">MVLRRGLKLFRTTMSGEKIYEGVFGTLAHNPFNTPSQCQFQWQSRSAAETNYNLNPRPAVHKPQGVTSADVIRKLQHHFNPSDLFKPWLDTERARRNRESNFQRKRRRSQRLDVKIGHGGTLDPLATGVLVTGVGKGTKHLNDFLGCTKTYETVVLFGAETDTYDRLGKIVRRAPYEHITRDAVEKALEQFRGKIMQHPPIFSALKVQGKKLYEYAREGKEPPIEIKPRPVEVSDLRIVEWYEPGTHEYQWPEEEAPAEEKAVAEKLLAKDDALPVAESVEKADADGSSSSAKRKSPPPAETPKNEEQEEEEEEDASGAAAKKQKISAEGDAAPSAQPDSKPSETPAPSTTITAEPQSDTSSEPPKSQPAAVKITMTVSSGFYVRSLAHDLGKALGSCALMSSLIRSRQAHFNLDPEQILEYKDLDAGEEVWGPKVQRFLDEWEKKRAVEEGHEQAP</sequence>
<evidence type="ECO:0000256" key="1">
    <source>
        <dbReference type="ARBA" id="ARBA00001166"/>
    </source>
</evidence>
<dbReference type="Proteomes" id="UP000034291">
    <property type="component" value="Unassembled WGS sequence"/>
</dbReference>
<dbReference type="FunFam" id="3.30.2350.10:FF:000014">
    <property type="entry name" value="PUS4p Pseudouridine synthase"/>
    <property type="match status" value="1"/>
</dbReference>
<keyword evidence="5" id="KW-0413">Isomerase</keyword>
<evidence type="ECO:0000313" key="9">
    <source>
        <dbReference type="Proteomes" id="UP000034291"/>
    </source>
</evidence>
<evidence type="ECO:0000259" key="7">
    <source>
        <dbReference type="Pfam" id="PF01509"/>
    </source>
</evidence>
<evidence type="ECO:0000256" key="2">
    <source>
        <dbReference type="ARBA" id="ARBA00008999"/>
    </source>
</evidence>
<gene>
    <name evidence="8" type="ORF">ARAM_001357</name>
</gene>
<dbReference type="GO" id="GO:0160148">
    <property type="term" value="F:tRNA pseudouridine(55) synthase activity"/>
    <property type="evidence" value="ECO:0007669"/>
    <property type="project" value="UniProtKB-EC"/>
</dbReference>
<comment type="similarity">
    <text evidence="2">Belongs to the pseudouridine synthase TruB family.</text>
</comment>
<feature type="compositionally biased region" description="Acidic residues" evidence="6">
    <location>
        <begin position="307"/>
        <end position="316"/>
    </location>
</feature>
<evidence type="ECO:0000256" key="3">
    <source>
        <dbReference type="ARBA" id="ARBA00012787"/>
    </source>
</evidence>
<dbReference type="HAMAP" id="MF_01080">
    <property type="entry name" value="TruB_bact"/>
    <property type="match status" value="1"/>
</dbReference>
<accession>A0A0F8UDD8</accession>
<comment type="caution">
    <text evidence="8">The sequence shown here is derived from an EMBL/GenBank/DDBJ whole genome shotgun (WGS) entry which is preliminary data.</text>
</comment>
<dbReference type="InterPro" id="IPR014780">
    <property type="entry name" value="tRNA_psdUridine_synth_TruB"/>
</dbReference>
<dbReference type="GO" id="GO:0003723">
    <property type="term" value="F:RNA binding"/>
    <property type="evidence" value="ECO:0007669"/>
    <property type="project" value="InterPro"/>
</dbReference>
<evidence type="ECO:0000256" key="4">
    <source>
        <dbReference type="ARBA" id="ARBA00022694"/>
    </source>
</evidence>
<feature type="compositionally biased region" description="Polar residues" evidence="6">
    <location>
        <begin position="346"/>
        <end position="365"/>
    </location>
</feature>
<dbReference type="GO" id="GO:0006400">
    <property type="term" value="P:tRNA modification"/>
    <property type="evidence" value="ECO:0007669"/>
    <property type="project" value="TreeGrafter"/>
</dbReference>
<dbReference type="EC" id="5.4.99.25" evidence="3"/>
<feature type="region of interest" description="Disordered" evidence="6">
    <location>
        <begin position="274"/>
        <end position="371"/>
    </location>
</feature>
<comment type="catalytic activity">
    <reaction evidence="1">
        <text>a uridine in mRNA = a pseudouridine in mRNA</text>
        <dbReference type="Rhea" id="RHEA:56644"/>
        <dbReference type="Rhea" id="RHEA-COMP:14658"/>
        <dbReference type="Rhea" id="RHEA-COMP:14659"/>
        <dbReference type="ChEBI" id="CHEBI:65314"/>
        <dbReference type="ChEBI" id="CHEBI:65315"/>
    </reaction>
</comment>
<dbReference type="STRING" id="308745.A0A0F8UDD8"/>
<dbReference type="PANTHER" id="PTHR13767">
    <property type="entry name" value="TRNA-PSEUDOURIDINE SYNTHASE"/>
    <property type="match status" value="1"/>
</dbReference>
<dbReference type="Gene3D" id="3.30.2350.10">
    <property type="entry name" value="Pseudouridine synthase"/>
    <property type="match status" value="1"/>
</dbReference>
<dbReference type="EMBL" id="JZBS01002666">
    <property type="protein sequence ID" value="KKK17734.1"/>
    <property type="molecule type" value="Genomic_DNA"/>
</dbReference>
<dbReference type="SUPFAM" id="SSF55120">
    <property type="entry name" value="Pseudouridine synthase"/>
    <property type="match status" value="1"/>
</dbReference>
<keyword evidence="9" id="KW-1185">Reference proteome</keyword>
<feature type="domain" description="Pseudouridine synthase II N-terminal" evidence="7">
    <location>
        <begin position="115"/>
        <end position="244"/>
    </location>
</feature>
<dbReference type="Pfam" id="PF01509">
    <property type="entry name" value="TruB_N"/>
    <property type="match status" value="1"/>
</dbReference>
<evidence type="ECO:0000313" key="8">
    <source>
        <dbReference type="EMBL" id="KKK17734.1"/>
    </source>
</evidence>
<organism evidence="8 9">
    <name type="scientific">Aspergillus rambellii</name>
    <dbReference type="NCBI Taxonomy" id="308745"/>
    <lineage>
        <taxon>Eukaryota</taxon>
        <taxon>Fungi</taxon>
        <taxon>Dikarya</taxon>
        <taxon>Ascomycota</taxon>
        <taxon>Pezizomycotina</taxon>
        <taxon>Eurotiomycetes</taxon>
        <taxon>Eurotiomycetidae</taxon>
        <taxon>Eurotiales</taxon>
        <taxon>Aspergillaceae</taxon>
        <taxon>Aspergillus</taxon>
        <taxon>Aspergillus subgen. Nidulantes</taxon>
    </lineage>
</organism>
<evidence type="ECO:0000256" key="6">
    <source>
        <dbReference type="SAM" id="MobiDB-lite"/>
    </source>
</evidence>
<name>A0A0F8UDD8_9EURO</name>
<dbReference type="GO" id="GO:1990481">
    <property type="term" value="P:mRNA pseudouridine synthesis"/>
    <property type="evidence" value="ECO:0007669"/>
    <property type="project" value="TreeGrafter"/>
</dbReference>
<dbReference type="InterPro" id="IPR002501">
    <property type="entry name" value="PsdUridine_synth_N"/>
</dbReference>
<dbReference type="AlphaFoldDB" id="A0A0F8UDD8"/>
<proteinExistence type="inferred from homology"/>
<evidence type="ECO:0000256" key="5">
    <source>
        <dbReference type="ARBA" id="ARBA00023235"/>
    </source>
</evidence>
<reference evidence="8 9" key="1">
    <citation type="submission" date="2015-02" db="EMBL/GenBank/DDBJ databases">
        <title>Draft Genome Sequences of Two Closely-Related Aflatoxigenic Aspergillus Species Obtained from the Cote d'Ivoire.</title>
        <authorList>
            <person name="Moore G.G."/>
            <person name="Beltz S.B."/>
            <person name="Mack B.M."/>
        </authorList>
    </citation>
    <scope>NUCLEOTIDE SEQUENCE [LARGE SCALE GENOMIC DNA]</scope>
    <source>
        <strain evidence="8 9">SRRC1468</strain>
    </source>
</reference>